<dbReference type="InterPro" id="IPR014044">
    <property type="entry name" value="CAP_dom"/>
</dbReference>
<dbReference type="PANTHER" id="PTHR31157:SF1">
    <property type="entry name" value="SCP DOMAIN-CONTAINING PROTEIN"/>
    <property type="match status" value="1"/>
</dbReference>
<organism evidence="3">
    <name type="scientific">Planktothricoides raciborskii GIHE-MW2</name>
    <dbReference type="NCBI Taxonomy" id="2792601"/>
    <lineage>
        <taxon>Bacteria</taxon>
        <taxon>Bacillati</taxon>
        <taxon>Cyanobacteriota</taxon>
        <taxon>Cyanophyceae</taxon>
        <taxon>Oscillatoriophycideae</taxon>
        <taxon>Oscillatoriales</taxon>
        <taxon>Oscillatoriaceae</taxon>
        <taxon>Planktothricoides</taxon>
    </lineage>
</organism>
<accession>A0AAU8J7T9</accession>
<dbReference type="CDD" id="cd05379">
    <property type="entry name" value="CAP_bacterial"/>
    <property type="match status" value="1"/>
</dbReference>
<evidence type="ECO:0000313" key="3">
    <source>
        <dbReference type="EMBL" id="XCM34611.1"/>
    </source>
</evidence>
<name>A0AAU8J7T9_9CYAN</name>
<feature type="domain" description="SCP" evidence="2">
    <location>
        <begin position="111"/>
        <end position="232"/>
    </location>
</feature>
<proteinExistence type="predicted"/>
<dbReference type="AlphaFoldDB" id="A0AAU8J7T9"/>
<sequence length="242" mass="25931">MLPTKFLTIGSASILVMAVVNLLGQVSGERTLTVEASIQPARETITAPMKLAQSSNTNFSALEQAIIQETNAARTNPTAYAAKLEKQTKYFEGGILKIPGQTPLMTQEGVSAVNEAIQFLKSASPMSALTASSGMSKAAADHVQDQGPGGNLGHTGTDGSQPWDRLERYGEWQKTVGENISYGPNTGEDVVISLIVDDGVTDRGHRTNIFNSDFRVTGVACGEHREYRVMCVITYAGGYEEK</sequence>
<dbReference type="SUPFAM" id="SSF55797">
    <property type="entry name" value="PR-1-like"/>
    <property type="match status" value="1"/>
</dbReference>
<feature type="region of interest" description="Disordered" evidence="1">
    <location>
        <begin position="135"/>
        <end position="164"/>
    </location>
</feature>
<gene>
    <name evidence="3" type="ORF">ABWT76_003221</name>
</gene>
<dbReference type="InterPro" id="IPR035940">
    <property type="entry name" value="CAP_sf"/>
</dbReference>
<evidence type="ECO:0000259" key="2">
    <source>
        <dbReference type="Pfam" id="PF00188"/>
    </source>
</evidence>
<evidence type="ECO:0000256" key="1">
    <source>
        <dbReference type="SAM" id="MobiDB-lite"/>
    </source>
</evidence>
<reference evidence="3" key="1">
    <citation type="submission" date="2024-07" db="EMBL/GenBank/DDBJ databases">
        <authorList>
            <person name="Kim Y.J."/>
            <person name="Jeong J.Y."/>
        </authorList>
    </citation>
    <scope>NUCLEOTIDE SEQUENCE</scope>
    <source>
        <strain evidence="3">GIHE-MW2</strain>
    </source>
</reference>
<protein>
    <submittedName>
        <fullName evidence="3">CAP domain-containing protein</fullName>
    </submittedName>
</protein>
<dbReference type="RefSeq" id="WP_054464483.1">
    <property type="nucleotide sequence ID" value="NZ_CP159837.1"/>
</dbReference>
<dbReference type="Pfam" id="PF00188">
    <property type="entry name" value="CAP"/>
    <property type="match status" value="1"/>
</dbReference>
<dbReference type="PANTHER" id="PTHR31157">
    <property type="entry name" value="SCP DOMAIN-CONTAINING PROTEIN"/>
    <property type="match status" value="1"/>
</dbReference>
<dbReference type="EMBL" id="CP159837">
    <property type="protein sequence ID" value="XCM34611.1"/>
    <property type="molecule type" value="Genomic_DNA"/>
</dbReference>
<dbReference type="Gene3D" id="3.40.33.10">
    <property type="entry name" value="CAP"/>
    <property type="match status" value="1"/>
</dbReference>